<evidence type="ECO:0000313" key="5">
    <source>
        <dbReference type="Proteomes" id="UP000190814"/>
    </source>
</evidence>
<dbReference type="AlphaFoldDB" id="A0A1T4VY52"/>
<dbReference type="STRING" id="39495.SAMN02745111_01949"/>
<dbReference type="EMBL" id="FUXZ01000012">
    <property type="protein sequence ID" value="SKA69942.1"/>
    <property type="molecule type" value="Genomic_DNA"/>
</dbReference>
<evidence type="ECO:0000256" key="1">
    <source>
        <dbReference type="SAM" id="Coils"/>
    </source>
</evidence>
<organism evidence="4 5">
    <name type="scientific">Eubacterium uniforme</name>
    <dbReference type="NCBI Taxonomy" id="39495"/>
    <lineage>
        <taxon>Bacteria</taxon>
        <taxon>Bacillati</taxon>
        <taxon>Bacillota</taxon>
        <taxon>Clostridia</taxon>
        <taxon>Eubacteriales</taxon>
        <taxon>Eubacteriaceae</taxon>
        <taxon>Eubacterium</taxon>
    </lineage>
</organism>
<dbReference type="Proteomes" id="UP000190814">
    <property type="component" value="Unassembled WGS sequence"/>
</dbReference>
<keyword evidence="5" id="KW-1185">Reference proteome</keyword>
<feature type="domain" description="DUF2357" evidence="3">
    <location>
        <begin position="66"/>
        <end position="165"/>
    </location>
</feature>
<feature type="coiled-coil region" evidence="1">
    <location>
        <begin position="531"/>
        <end position="599"/>
    </location>
</feature>
<sequence length="752" mass="89555">MNEKYGEWYQDFQSAFDTMDENDVYVDMNRLMGLGRFNISMNRKLMEKSIDVSWVEAIEDGIIHVDNVIRNPGRTIVDVEEIVPIALSKKITVESIKHLAQHTDLIQSVDEKKGTITPSKVLNVHKEESLSTYENRFVNTLIDRLYIFIMTRYQKLSEIEKDEEVYAMEAESKINDENGNSFNVKIAIDTKRSLEATNDSGYTVWQRVEKLKKTIEGYKGSELCTSLGNNFVQPPIMRTNALMKNVDLKACLALWQYILSYDKVGYEINVEDTALNPNKEYVEDLGKTMACNLVLFKSYTDKSNVKDVYKPIGKRNYKPIKPRVVKRYKSELLSGQYDVHTEGAVGYIQVQGVQGYKNSDLPENSTAVFDQIGKAITIERNYYAEVDRRILEAQQRAEEAERRRLEREERLKEKQRIEEARREERERIRREREEEQRRIQEMLERRRAEIEAEEKERARLEAERQARIEEERKRAEQEAREKAEREKLEREKKAIREDFGEAEGVDTTVFDRKKESHEKVNAYGTVTQNDIEEVTNMMQEKKEKIANGEIEAKPEENLMEDPREVAARMKLEQQKREKERIEKERAARLKAEREAYEKKPFREIYKMYTYNPIYSLPRLFRWLLYVLFGVIPKDTDNPDQKKILRQREEDARKREYEKLEREKVIVYYKKYATNFPYSFVRFYKDQKFKRKRRKEAKNKPKPVWNPPVRTEEETRAIELEMRALYKEYHVSVRERMRRKIRELTEKNTDEAA</sequence>
<accession>A0A1T4VY52</accession>
<protein>
    <recommendedName>
        <fullName evidence="3">DUF2357 domain-containing protein</fullName>
    </recommendedName>
</protein>
<evidence type="ECO:0000313" key="4">
    <source>
        <dbReference type="EMBL" id="SKA69942.1"/>
    </source>
</evidence>
<feature type="region of interest" description="Disordered" evidence="2">
    <location>
        <begin position="469"/>
        <end position="495"/>
    </location>
</feature>
<dbReference type="InterPro" id="IPR018633">
    <property type="entry name" value="DUF2357"/>
</dbReference>
<keyword evidence="1" id="KW-0175">Coiled coil</keyword>
<reference evidence="4 5" key="1">
    <citation type="submission" date="2017-02" db="EMBL/GenBank/DDBJ databases">
        <authorList>
            <person name="Peterson S.W."/>
        </authorList>
    </citation>
    <scope>NUCLEOTIDE SEQUENCE [LARGE SCALE GENOMIC DNA]</scope>
    <source>
        <strain evidence="4 5">ATCC 35992</strain>
    </source>
</reference>
<evidence type="ECO:0000256" key="2">
    <source>
        <dbReference type="SAM" id="MobiDB-lite"/>
    </source>
</evidence>
<name>A0A1T4VY52_9FIRM</name>
<gene>
    <name evidence="4" type="ORF">SAMN02745111_01949</name>
</gene>
<evidence type="ECO:0000259" key="3">
    <source>
        <dbReference type="Pfam" id="PF09823"/>
    </source>
</evidence>
<dbReference type="RefSeq" id="WP_143405098.1">
    <property type="nucleotide sequence ID" value="NZ_FUXZ01000012.1"/>
</dbReference>
<dbReference type="Pfam" id="PF09823">
    <property type="entry name" value="DUF2357"/>
    <property type="match status" value="1"/>
</dbReference>
<dbReference type="OrthoDB" id="1766940at2"/>
<proteinExistence type="predicted"/>